<organism evidence="2 3">
    <name type="scientific">Eumeta variegata</name>
    <name type="common">Bagworm moth</name>
    <name type="synonym">Eumeta japonica</name>
    <dbReference type="NCBI Taxonomy" id="151549"/>
    <lineage>
        <taxon>Eukaryota</taxon>
        <taxon>Metazoa</taxon>
        <taxon>Ecdysozoa</taxon>
        <taxon>Arthropoda</taxon>
        <taxon>Hexapoda</taxon>
        <taxon>Insecta</taxon>
        <taxon>Pterygota</taxon>
        <taxon>Neoptera</taxon>
        <taxon>Endopterygota</taxon>
        <taxon>Lepidoptera</taxon>
        <taxon>Glossata</taxon>
        <taxon>Ditrysia</taxon>
        <taxon>Tineoidea</taxon>
        <taxon>Psychidae</taxon>
        <taxon>Oiketicinae</taxon>
        <taxon>Eumeta</taxon>
    </lineage>
</organism>
<reference evidence="2 3" key="1">
    <citation type="journal article" date="2019" name="Commun. Biol.">
        <title>The bagworm genome reveals a unique fibroin gene that provides high tensile strength.</title>
        <authorList>
            <person name="Kono N."/>
            <person name="Nakamura H."/>
            <person name="Ohtoshi R."/>
            <person name="Tomita M."/>
            <person name="Numata K."/>
            <person name="Arakawa K."/>
        </authorList>
    </citation>
    <scope>NUCLEOTIDE SEQUENCE [LARGE SCALE GENOMIC DNA]</scope>
</reference>
<feature type="domain" description="Reverse transcriptase" evidence="1">
    <location>
        <begin position="13"/>
        <end position="106"/>
    </location>
</feature>
<name>A0A4C1X147_EUMVA</name>
<proteinExistence type="predicted"/>
<accession>A0A4C1X147</accession>
<dbReference type="Proteomes" id="UP000299102">
    <property type="component" value="Unassembled WGS sequence"/>
</dbReference>
<protein>
    <submittedName>
        <fullName evidence="2">Retrovirus-related Pol polyprotein from type-1 retrotransposable element R2</fullName>
    </submittedName>
</protein>
<comment type="caution">
    <text evidence="2">The sequence shown here is derived from an EMBL/GenBank/DDBJ whole genome shotgun (WGS) entry which is preliminary data.</text>
</comment>
<dbReference type="InterPro" id="IPR000477">
    <property type="entry name" value="RT_dom"/>
</dbReference>
<gene>
    <name evidence="2" type="ORF">EVAR_41632_1</name>
</gene>
<evidence type="ECO:0000313" key="3">
    <source>
        <dbReference type="Proteomes" id="UP000299102"/>
    </source>
</evidence>
<dbReference type="AlphaFoldDB" id="A0A4C1X147"/>
<dbReference type="EMBL" id="BGZK01000703">
    <property type="protein sequence ID" value="GBP56883.1"/>
    <property type="molecule type" value="Genomic_DNA"/>
</dbReference>
<sequence length="117" mass="13393">MSYYKKLYGNHKTEEEIDLANTISIPSIIEAEVEKSNRYWGKGVRQGDPLSQILFSVVLESVFRRLNWEELGINVDGTLPTHLRFADNIMSFTKTPEDIKRMIEDLAIGSEGDRSKT</sequence>
<keyword evidence="3" id="KW-1185">Reference proteome</keyword>
<dbReference type="Pfam" id="PF00078">
    <property type="entry name" value="RVT_1"/>
    <property type="match status" value="1"/>
</dbReference>
<evidence type="ECO:0000259" key="1">
    <source>
        <dbReference type="Pfam" id="PF00078"/>
    </source>
</evidence>
<evidence type="ECO:0000313" key="2">
    <source>
        <dbReference type="EMBL" id="GBP56883.1"/>
    </source>
</evidence>
<dbReference type="OrthoDB" id="410104at2759"/>